<keyword evidence="1" id="KW-0597">Phosphoprotein</keyword>
<dbReference type="AlphaFoldDB" id="A0A554VP52"/>
<reference evidence="3 4" key="1">
    <citation type="submission" date="2019-07" db="EMBL/GenBank/DDBJ databases">
        <title>The draft genome sequence of Aquimarina algiphila M91.</title>
        <authorList>
            <person name="Meng X."/>
        </authorList>
    </citation>
    <scope>NUCLEOTIDE SEQUENCE [LARGE SCALE GENOMIC DNA]</scope>
    <source>
        <strain evidence="3 4">M91</strain>
    </source>
</reference>
<feature type="domain" description="Response regulatory" evidence="2">
    <location>
        <begin position="4"/>
        <end position="133"/>
    </location>
</feature>
<sequence length="222" mass="25458">MFTKVLVAEDYEIANQGIIKILNDKIGIHNIQEAKYCDDAYLKFRKAYNDKEAFELLITDLSFREDHKIQTRASGIDLIKDIRSVQPDIKVIVYSQENRPDKINMLFEKLDINGYVCKGQHAIKELIACVNGVYQNNTVRPPELTNNTAINTMIHLDDLDMMLLEELSQGFTKKEIRTKLKKQKISPNSESAIDKRVSKLFDDFKAKNTTHLVAIVKDLGLL</sequence>
<evidence type="ECO:0000259" key="2">
    <source>
        <dbReference type="PROSITE" id="PS50110"/>
    </source>
</evidence>
<dbReference type="Pfam" id="PF00072">
    <property type="entry name" value="Response_reg"/>
    <property type="match status" value="1"/>
</dbReference>
<dbReference type="SUPFAM" id="SSF52172">
    <property type="entry name" value="CheY-like"/>
    <property type="match status" value="1"/>
</dbReference>
<dbReference type="PROSITE" id="PS50110">
    <property type="entry name" value="RESPONSE_REGULATORY"/>
    <property type="match status" value="1"/>
</dbReference>
<dbReference type="PANTHER" id="PTHR45566">
    <property type="entry name" value="HTH-TYPE TRANSCRIPTIONAL REGULATOR YHJB-RELATED"/>
    <property type="match status" value="1"/>
</dbReference>
<evidence type="ECO:0000256" key="1">
    <source>
        <dbReference type="PROSITE-ProRule" id="PRU00169"/>
    </source>
</evidence>
<dbReference type="InterPro" id="IPR001789">
    <property type="entry name" value="Sig_transdc_resp-reg_receiver"/>
</dbReference>
<dbReference type="EMBL" id="VLNR01000008">
    <property type="protein sequence ID" value="TSE10193.1"/>
    <property type="molecule type" value="Genomic_DNA"/>
</dbReference>
<gene>
    <name evidence="3" type="ORF">FOF46_05480</name>
</gene>
<feature type="modified residue" description="4-aspartylphosphate" evidence="1">
    <location>
        <position position="60"/>
    </location>
</feature>
<dbReference type="PANTHER" id="PTHR45566:SF1">
    <property type="entry name" value="HTH-TYPE TRANSCRIPTIONAL REGULATOR YHJB-RELATED"/>
    <property type="match status" value="1"/>
</dbReference>
<protein>
    <submittedName>
        <fullName evidence="3">Response regulator transcription factor</fullName>
    </submittedName>
</protein>
<dbReference type="GO" id="GO:0000160">
    <property type="term" value="P:phosphorelay signal transduction system"/>
    <property type="evidence" value="ECO:0007669"/>
    <property type="project" value="InterPro"/>
</dbReference>
<dbReference type="OrthoDB" id="659223at2"/>
<comment type="caution">
    <text evidence="3">The sequence shown here is derived from an EMBL/GenBank/DDBJ whole genome shotgun (WGS) entry which is preliminary data.</text>
</comment>
<organism evidence="3 4">
    <name type="scientific">Aquimarina algiphila</name>
    <dbReference type="NCBI Taxonomy" id="2047982"/>
    <lineage>
        <taxon>Bacteria</taxon>
        <taxon>Pseudomonadati</taxon>
        <taxon>Bacteroidota</taxon>
        <taxon>Flavobacteriia</taxon>
        <taxon>Flavobacteriales</taxon>
        <taxon>Flavobacteriaceae</taxon>
        <taxon>Aquimarina</taxon>
    </lineage>
</organism>
<proteinExistence type="predicted"/>
<keyword evidence="4" id="KW-1185">Reference proteome</keyword>
<dbReference type="Gene3D" id="3.40.50.2300">
    <property type="match status" value="1"/>
</dbReference>
<dbReference type="Proteomes" id="UP000318833">
    <property type="component" value="Unassembled WGS sequence"/>
</dbReference>
<dbReference type="RefSeq" id="WP_143915751.1">
    <property type="nucleotide sequence ID" value="NZ_CANMIK010000008.1"/>
</dbReference>
<dbReference type="InterPro" id="IPR011006">
    <property type="entry name" value="CheY-like_superfamily"/>
</dbReference>
<dbReference type="SMART" id="SM00448">
    <property type="entry name" value="REC"/>
    <property type="match status" value="1"/>
</dbReference>
<accession>A0A554VP52</accession>
<evidence type="ECO:0000313" key="4">
    <source>
        <dbReference type="Proteomes" id="UP000318833"/>
    </source>
</evidence>
<dbReference type="InterPro" id="IPR051015">
    <property type="entry name" value="EvgA-like"/>
</dbReference>
<name>A0A554VP52_9FLAO</name>
<evidence type="ECO:0000313" key="3">
    <source>
        <dbReference type="EMBL" id="TSE10193.1"/>
    </source>
</evidence>